<gene>
    <name evidence="1" type="ordered locus">MTR_5g023400</name>
</gene>
<dbReference type="EnsemblPlants" id="AES95252">
    <property type="protein sequence ID" value="AES95252"/>
    <property type="gene ID" value="MTR_5g023400"/>
</dbReference>
<keyword evidence="3" id="KW-1185">Reference proteome</keyword>
<reference evidence="1 3" key="2">
    <citation type="journal article" date="2014" name="BMC Genomics">
        <title>An improved genome release (version Mt4.0) for the model legume Medicago truncatula.</title>
        <authorList>
            <person name="Tang H."/>
            <person name="Krishnakumar V."/>
            <person name="Bidwell S."/>
            <person name="Rosen B."/>
            <person name="Chan A."/>
            <person name="Zhou S."/>
            <person name="Gentzbittel L."/>
            <person name="Childs K.L."/>
            <person name="Yandell M."/>
            <person name="Gundlach H."/>
            <person name="Mayer K.F."/>
            <person name="Schwartz D.C."/>
            <person name="Town C.D."/>
        </authorList>
    </citation>
    <scope>GENOME REANNOTATION</scope>
    <source>
        <strain evidence="2 3">cv. Jemalong A17</strain>
    </source>
</reference>
<evidence type="ECO:0000313" key="2">
    <source>
        <dbReference type="EnsemblPlants" id="AES95252"/>
    </source>
</evidence>
<protein>
    <submittedName>
        <fullName evidence="1 2">Uncharacterized protein</fullName>
    </submittedName>
</protein>
<organism evidence="1 3">
    <name type="scientific">Medicago truncatula</name>
    <name type="common">Barrel medic</name>
    <name type="synonym">Medicago tribuloides</name>
    <dbReference type="NCBI Taxonomy" id="3880"/>
    <lineage>
        <taxon>Eukaryota</taxon>
        <taxon>Viridiplantae</taxon>
        <taxon>Streptophyta</taxon>
        <taxon>Embryophyta</taxon>
        <taxon>Tracheophyta</taxon>
        <taxon>Spermatophyta</taxon>
        <taxon>Magnoliopsida</taxon>
        <taxon>eudicotyledons</taxon>
        <taxon>Gunneridae</taxon>
        <taxon>Pentapetalae</taxon>
        <taxon>rosids</taxon>
        <taxon>fabids</taxon>
        <taxon>Fabales</taxon>
        <taxon>Fabaceae</taxon>
        <taxon>Papilionoideae</taxon>
        <taxon>50 kb inversion clade</taxon>
        <taxon>NPAAA clade</taxon>
        <taxon>Hologalegina</taxon>
        <taxon>IRL clade</taxon>
        <taxon>Trifolieae</taxon>
        <taxon>Medicago</taxon>
    </lineage>
</organism>
<name>G7JYV5_MEDTR</name>
<accession>G7JYV5</accession>
<dbReference type="PaxDb" id="3880-AES95252"/>
<reference evidence="2" key="3">
    <citation type="submission" date="2015-04" db="UniProtKB">
        <authorList>
            <consortium name="EnsemblPlants"/>
        </authorList>
    </citation>
    <scope>IDENTIFICATION</scope>
    <source>
        <strain evidence="2">cv. Jemalong A17</strain>
    </source>
</reference>
<dbReference type="HOGENOM" id="CLU_2816274_0_0_1"/>
<evidence type="ECO:0000313" key="3">
    <source>
        <dbReference type="Proteomes" id="UP000002051"/>
    </source>
</evidence>
<dbReference type="Proteomes" id="UP000002051">
    <property type="component" value="Chromosome 5"/>
</dbReference>
<dbReference type="EMBL" id="CM001221">
    <property type="protein sequence ID" value="AES95252.1"/>
    <property type="molecule type" value="Genomic_DNA"/>
</dbReference>
<sequence length="67" mass="7964">MANKYRIRTNSFSSGSHPRDIKNRTKYNFFSVKMKKNARKLITSLKKMDVEFTTSPLWNEDYDNSII</sequence>
<reference evidence="1 3" key="1">
    <citation type="journal article" date="2011" name="Nature">
        <title>The Medicago genome provides insight into the evolution of rhizobial symbioses.</title>
        <authorList>
            <person name="Young N.D."/>
            <person name="Debelle F."/>
            <person name="Oldroyd G.E."/>
            <person name="Geurts R."/>
            <person name="Cannon S.B."/>
            <person name="Udvardi M.K."/>
            <person name="Benedito V.A."/>
            <person name="Mayer K.F."/>
            <person name="Gouzy J."/>
            <person name="Schoof H."/>
            <person name="Van de Peer Y."/>
            <person name="Proost S."/>
            <person name="Cook D.R."/>
            <person name="Meyers B.C."/>
            <person name="Spannagl M."/>
            <person name="Cheung F."/>
            <person name="De Mita S."/>
            <person name="Krishnakumar V."/>
            <person name="Gundlach H."/>
            <person name="Zhou S."/>
            <person name="Mudge J."/>
            <person name="Bharti A.K."/>
            <person name="Murray J.D."/>
            <person name="Naoumkina M.A."/>
            <person name="Rosen B."/>
            <person name="Silverstein K.A."/>
            <person name="Tang H."/>
            <person name="Rombauts S."/>
            <person name="Zhao P.X."/>
            <person name="Zhou P."/>
            <person name="Barbe V."/>
            <person name="Bardou P."/>
            <person name="Bechner M."/>
            <person name="Bellec A."/>
            <person name="Berger A."/>
            <person name="Berges H."/>
            <person name="Bidwell S."/>
            <person name="Bisseling T."/>
            <person name="Choisne N."/>
            <person name="Couloux A."/>
            <person name="Denny R."/>
            <person name="Deshpande S."/>
            <person name="Dai X."/>
            <person name="Doyle J.J."/>
            <person name="Dudez A.M."/>
            <person name="Farmer A.D."/>
            <person name="Fouteau S."/>
            <person name="Franken C."/>
            <person name="Gibelin C."/>
            <person name="Gish J."/>
            <person name="Goldstein S."/>
            <person name="Gonzalez A.J."/>
            <person name="Green P.J."/>
            <person name="Hallab A."/>
            <person name="Hartog M."/>
            <person name="Hua A."/>
            <person name="Humphray S.J."/>
            <person name="Jeong D.H."/>
            <person name="Jing Y."/>
            <person name="Jocker A."/>
            <person name="Kenton S.M."/>
            <person name="Kim D.J."/>
            <person name="Klee K."/>
            <person name="Lai H."/>
            <person name="Lang C."/>
            <person name="Lin S."/>
            <person name="Macmil S.L."/>
            <person name="Magdelenat G."/>
            <person name="Matthews L."/>
            <person name="McCorrison J."/>
            <person name="Monaghan E.L."/>
            <person name="Mun J.H."/>
            <person name="Najar F.Z."/>
            <person name="Nicholson C."/>
            <person name="Noirot C."/>
            <person name="O'Bleness M."/>
            <person name="Paule C.R."/>
            <person name="Poulain J."/>
            <person name="Prion F."/>
            <person name="Qin B."/>
            <person name="Qu C."/>
            <person name="Retzel E.F."/>
            <person name="Riddle C."/>
            <person name="Sallet E."/>
            <person name="Samain S."/>
            <person name="Samson N."/>
            <person name="Sanders I."/>
            <person name="Saurat O."/>
            <person name="Scarpelli C."/>
            <person name="Schiex T."/>
            <person name="Segurens B."/>
            <person name="Severin A.J."/>
            <person name="Sherrier D.J."/>
            <person name="Shi R."/>
            <person name="Sims S."/>
            <person name="Singer S.R."/>
            <person name="Sinharoy S."/>
            <person name="Sterck L."/>
            <person name="Viollet A."/>
            <person name="Wang B.B."/>
            <person name="Wang K."/>
            <person name="Wang M."/>
            <person name="Wang X."/>
            <person name="Warfsmann J."/>
            <person name="Weissenbach J."/>
            <person name="White D.D."/>
            <person name="White J.D."/>
            <person name="Wiley G.B."/>
            <person name="Wincker P."/>
            <person name="Xing Y."/>
            <person name="Yang L."/>
            <person name="Yao Z."/>
            <person name="Ying F."/>
            <person name="Zhai J."/>
            <person name="Zhou L."/>
            <person name="Zuber A."/>
            <person name="Denarie J."/>
            <person name="Dixon R.A."/>
            <person name="May G.D."/>
            <person name="Schwartz D.C."/>
            <person name="Rogers J."/>
            <person name="Quetier F."/>
            <person name="Town C.D."/>
            <person name="Roe B.A."/>
        </authorList>
    </citation>
    <scope>NUCLEOTIDE SEQUENCE [LARGE SCALE GENOMIC DNA]</scope>
    <source>
        <strain evidence="1">A17</strain>
        <strain evidence="2 3">cv. Jemalong A17</strain>
    </source>
</reference>
<proteinExistence type="predicted"/>
<evidence type="ECO:0000313" key="1">
    <source>
        <dbReference type="EMBL" id="AES95252.1"/>
    </source>
</evidence>
<dbReference type="AlphaFoldDB" id="G7JYV5"/>